<evidence type="ECO:0000256" key="5">
    <source>
        <dbReference type="ARBA" id="ARBA00023136"/>
    </source>
</evidence>
<evidence type="ECO:0000256" key="1">
    <source>
        <dbReference type="ARBA" id="ARBA00004141"/>
    </source>
</evidence>
<dbReference type="Proteomes" id="UP000053424">
    <property type="component" value="Unassembled WGS sequence"/>
</dbReference>
<keyword evidence="4 6" id="KW-1133">Transmembrane helix</keyword>
<keyword evidence="8" id="KW-1185">Reference proteome</keyword>
<feature type="transmembrane region" description="Helical" evidence="6">
    <location>
        <begin position="322"/>
        <end position="347"/>
    </location>
</feature>
<feature type="transmembrane region" description="Helical" evidence="6">
    <location>
        <begin position="406"/>
        <end position="426"/>
    </location>
</feature>
<dbReference type="Pfam" id="PF02133">
    <property type="entry name" value="Transp_cyt_pur"/>
    <property type="match status" value="1"/>
</dbReference>
<dbReference type="PANTHER" id="PTHR30618">
    <property type="entry name" value="NCS1 FAMILY PURINE/PYRIMIDINE TRANSPORTER"/>
    <property type="match status" value="1"/>
</dbReference>
<evidence type="ECO:0000313" key="8">
    <source>
        <dbReference type="Proteomes" id="UP000053424"/>
    </source>
</evidence>
<feature type="transmembrane region" description="Helical" evidence="6">
    <location>
        <begin position="295"/>
        <end position="316"/>
    </location>
</feature>
<feature type="transmembrane region" description="Helical" evidence="6">
    <location>
        <begin position="212"/>
        <end position="235"/>
    </location>
</feature>
<feature type="transmembrane region" description="Helical" evidence="6">
    <location>
        <begin position="97"/>
        <end position="115"/>
    </location>
</feature>
<dbReference type="OrthoDB" id="2018619at2759"/>
<evidence type="ECO:0000256" key="4">
    <source>
        <dbReference type="ARBA" id="ARBA00022989"/>
    </source>
</evidence>
<dbReference type="Gene3D" id="1.10.4160.10">
    <property type="entry name" value="Hydantoin permease"/>
    <property type="match status" value="1"/>
</dbReference>
<dbReference type="PANTHER" id="PTHR30618:SF0">
    <property type="entry name" value="PURINE-URACIL PERMEASE NCS1"/>
    <property type="match status" value="1"/>
</dbReference>
<evidence type="ECO:0000256" key="3">
    <source>
        <dbReference type="ARBA" id="ARBA00022692"/>
    </source>
</evidence>
<sequence length="481" mass="52883">MSIGFTAREVIPITFAGFFICGIVISLTGRIAATYHVPFPVIVRASFGTWGCIPMIFLRSTVALLWTAISVVQAGGFLENMISAIWPKFQTWNHLPASANITSAGILSVVLYWGIQTYVSMLPIKKLRYFFIFKAVLVTPAWFAMFLWAVIVTKGGGPLVHGPTTINPAVGRPWSALQALNVIIGLFSSLAVNMPDFARFSKSHKASASQVLLLPVIGTLGALSPIFVTSAYKQIWGEYQWFLPAVIGSFHSRPAKFFTGFAMLIATLGNQIAGEYPGSFPFGNDLSGIFPRYINIRRAAVLMGIFCLISCPWDIIANASALLSFLSGYSCFMGPLAGVMCSDYYLFRKEKLDVRELYNPNGLYRFYGGWNWRAYVAFFVPVSALIPGLAYSIAPLQVKVNAGVLHLYSFSWLFGIFTSALLYYVISVYISPPVGTLSAVAAYPPRTIEDEDERLRSLGFNASVESVLVTPSDEKKEIDLV</sequence>
<dbReference type="HOGENOM" id="CLU_021555_4_1_1"/>
<dbReference type="GO" id="GO:0005886">
    <property type="term" value="C:plasma membrane"/>
    <property type="evidence" value="ECO:0007669"/>
    <property type="project" value="TreeGrafter"/>
</dbReference>
<accession>A0A0C3C0V3</accession>
<dbReference type="EMBL" id="KN831794">
    <property type="protein sequence ID" value="KIM37909.1"/>
    <property type="molecule type" value="Genomic_DNA"/>
</dbReference>
<keyword evidence="3 6" id="KW-0812">Transmembrane</keyword>
<protein>
    <recommendedName>
        <fullName evidence="9">NCS1 nucleoside transporter family</fullName>
    </recommendedName>
</protein>
<proteinExistence type="inferred from homology"/>
<feature type="transmembrane region" description="Helical" evidence="6">
    <location>
        <begin position="127"/>
        <end position="151"/>
    </location>
</feature>
<reference evidence="7 8" key="1">
    <citation type="submission" date="2014-04" db="EMBL/GenBank/DDBJ databases">
        <authorList>
            <consortium name="DOE Joint Genome Institute"/>
            <person name="Kuo A."/>
            <person name="Gay G."/>
            <person name="Dore J."/>
            <person name="Kohler A."/>
            <person name="Nagy L.G."/>
            <person name="Floudas D."/>
            <person name="Copeland A."/>
            <person name="Barry K.W."/>
            <person name="Cichocki N."/>
            <person name="Veneault-Fourrey C."/>
            <person name="LaButti K."/>
            <person name="Lindquist E.A."/>
            <person name="Lipzen A."/>
            <person name="Lundell T."/>
            <person name="Morin E."/>
            <person name="Murat C."/>
            <person name="Sun H."/>
            <person name="Tunlid A."/>
            <person name="Henrissat B."/>
            <person name="Grigoriev I.V."/>
            <person name="Hibbett D.S."/>
            <person name="Martin F."/>
            <person name="Nordberg H.P."/>
            <person name="Cantor M.N."/>
            <person name="Hua S.X."/>
        </authorList>
    </citation>
    <scope>NUCLEOTIDE SEQUENCE [LARGE SCALE GENOMIC DNA]</scope>
    <source>
        <strain evidence="8">h7</strain>
    </source>
</reference>
<evidence type="ECO:0000313" key="7">
    <source>
        <dbReference type="EMBL" id="KIM37909.1"/>
    </source>
</evidence>
<feature type="transmembrane region" description="Helical" evidence="6">
    <location>
        <begin position="171"/>
        <end position="192"/>
    </location>
</feature>
<keyword evidence="5 6" id="KW-0472">Membrane</keyword>
<comment type="similarity">
    <text evidence="2">Belongs to the purine-cytosine permease (2.A.39) family.</text>
</comment>
<gene>
    <name evidence="7" type="ORF">M413DRAFT_30565</name>
</gene>
<evidence type="ECO:0000256" key="2">
    <source>
        <dbReference type="ARBA" id="ARBA00008974"/>
    </source>
</evidence>
<dbReference type="AlphaFoldDB" id="A0A0C3C0V3"/>
<evidence type="ECO:0008006" key="9">
    <source>
        <dbReference type="Google" id="ProtNLM"/>
    </source>
</evidence>
<name>A0A0C3C0V3_HEBCY</name>
<organism evidence="7 8">
    <name type="scientific">Hebeloma cylindrosporum</name>
    <dbReference type="NCBI Taxonomy" id="76867"/>
    <lineage>
        <taxon>Eukaryota</taxon>
        <taxon>Fungi</taxon>
        <taxon>Dikarya</taxon>
        <taxon>Basidiomycota</taxon>
        <taxon>Agaricomycotina</taxon>
        <taxon>Agaricomycetes</taxon>
        <taxon>Agaricomycetidae</taxon>
        <taxon>Agaricales</taxon>
        <taxon>Agaricineae</taxon>
        <taxon>Hymenogastraceae</taxon>
        <taxon>Hebeloma</taxon>
    </lineage>
</organism>
<evidence type="ECO:0000256" key="6">
    <source>
        <dbReference type="SAM" id="Phobius"/>
    </source>
</evidence>
<dbReference type="InterPro" id="IPR045225">
    <property type="entry name" value="Uracil/uridine/allantoin_perm"/>
</dbReference>
<reference evidence="8" key="2">
    <citation type="submission" date="2015-01" db="EMBL/GenBank/DDBJ databases">
        <title>Evolutionary Origins and Diversification of the Mycorrhizal Mutualists.</title>
        <authorList>
            <consortium name="DOE Joint Genome Institute"/>
            <consortium name="Mycorrhizal Genomics Consortium"/>
            <person name="Kohler A."/>
            <person name="Kuo A."/>
            <person name="Nagy L.G."/>
            <person name="Floudas D."/>
            <person name="Copeland A."/>
            <person name="Barry K.W."/>
            <person name="Cichocki N."/>
            <person name="Veneault-Fourrey C."/>
            <person name="LaButti K."/>
            <person name="Lindquist E.A."/>
            <person name="Lipzen A."/>
            <person name="Lundell T."/>
            <person name="Morin E."/>
            <person name="Murat C."/>
            <person name="Riley R."/>
            <person name="Ohm R."/>
            <person name="Sun H."/>
            <person name="Tunlid A."/>
            <person name="Henrissat B."/>
            <person name="Grigoriev I.V."/>
            <person name="Hibbett D.S."/>
            <person name="Martin F."/>
        </authorList>
    </citation>
    <scope>NUCLEOTIDE SEQUENCE [LARGE SCALE GENOMIC DNA]</scope>
    <source>
        <strain evidence="8">h7</strain>
    </source>
</reference>
<feature type="transmembrane region" description="Helical" evidence="6">
    <location>
        <begin position="374"/>
        <end position="394"/>
    </location>
</feature>
<dbReference type="GO" id="GO:0015205">
    <property type="term" value="F:nucleobase transmembrane transporter activity"/>
    <property type="evidence" value="ECO:0007669"/>
    <property type="project" value="TreeGrafter"/>
</dbReference>
<dbReference type="InterPro" id="IPR001248">
    <property type="entry name" value="Pur-cyt_permease"/>
</dbReference>
<comment type="subcellular location">
    <subcellularLocation>
        <location evidence="1">Membrane</location>
        <topology evidence="1">Multi-pass membrane protein</topology>
    </subcellularLocation>
</comment>
<feature type="transmembrane region" description="Helical" evidence="6">
    <location>
        <begin position="12"/>
        <end position="33"/>
    </location>
</feature>